<reference evidence="2" key="1">
    <citation type="submission" date="2017-12" db="EMBL/GenBank/DDBJ databases">
        <authorList>
            <consortium name="DOE Joint Genome Institute"/>
            <person name="Mondo S.J."/>
            <person name="Kjaerbolling I."/>
            <person name="Vesth T.C."/>
            <person name="Frisvad J.C."/>
            <person name="Nybo J.L."/>
            <person name="Theobald S."/>
            <person name="Kuo A."/>
            <person name="Bowyer P."/>
            <person name="Matsuda Y."/>
            <person name="Lyhne E.K."/>
            <person name="Kogle M.E."/>
            <person name="Clum A."/>
            <person name="Lipzen A."/>
            <person name="Salamov A."/>
            <person name="Ngan C.Y."/>
            <person name="Daum C."/>
            <person name="Chiniquy J."/>
            <person name="Barry K."/>
            <person name="LaButti K."/>
            <person name="Haridas S."/>
            <person name="Simmons B.A."/>
            <person name="Magnuson J.K."/>
            <person name="Mortensen U.H."/>
            <person name="Larsen T.O."/>
            <person name="Grigoriev I.V."/>
            <person name="Baker S.E."/>
            <person name="Andersen M.R."/>
            <person name="Nordberg H.P."/>
            <person name="Cantor M.N."/>
            <person name="Hua S.X."/>
        </authorList>
    </citation>
    <scope>NUCLEOTIDE SEQUENCE [LARGE SCALE GENOMIC DNA]</scope>
    <source>
        <strain evidence="2">IBT 19404</strain>
    </source>
</reference>
<dbReference type="CDD" id="cd04301">
    <property type="entry name" value="NAT_SF"/>
    <property type="match status" value="1"/>
</dbReference>
<accession>A0A2J5I989</accession>
<dbReference type="Proteomes" id="UP000235023">
    <property type="component" value="Unassembled WGS sequence"/>
</dbReference>
<name>A0A2J5I989_9EURO</name>
<evidence type="ECO:0000313" key="2">
    <source>
        <dbReference type="Proteomes" id="UP000235023"/>
    </source>
</evidence>
<organism evidence="1 2">
    <name type="scientific">Aspergillus taichungensis</name>
    <dbReference type="NCBI Taxonomy" id="482145"/>
    <lineage>
        <taxon>Eukaryota</taxon>
        <taxon>Fungi</taxon>
        <taxon>Dikarya</taxon>
        <taxon>Ascomycota</taxon>
        <taxon>Pezizomycotina</taxon>
        <taxon>Eurotiomycetes</taxon>
        <taxon>Eurotiomycetidae</taxon>
        <taxon>Eurotiales</taxon>
        <taxon>Aspergillaceae</taxon>
        <taxon>Aspergillus</taxon>
        <taxon>Aspergillus subgen. Circumdati</taxon>
    </lineage>
</organism>
<dbReference type="SUPFAM" id="SSF55729">
    <property type="entry name" value="Acyl-CoA N-acyltransferases (Nat)"/>
    <property type="match status" value="1"/>
</dbReference>
<protein>
    <submittedName>
        <fullName evidence="1">Uncharacterized protein</fullName>
    </submittedName>
</protein>
<dbReference type="AlphaFoldDB" id="A0A2J5I989"/>
<sequence length="290" mass="32701">MTTTSEYHVYTAQSRPDLWPDWDNESHPFCSIWPKFFEGDLTDKFYLSKTRNYDELRKFQFFIVRQSPTEPEILVAFAQSIPFFWPELEAIGGRTGLSSHPEVLQSLPDGGYDTILSRGVEQCHARQGLPPLAAPFTDDQARDCTRKCNNRPNALSALSLAVLPEWRSKGLAEMMLGCMKAAARETGLEVLVVPLRPTRKVDFPNVNIADYMFWTKGFGPAQGPVGPILSGDRERVVNGKPCLPFDPWLRKHVSLGGKVVKVARKSMAVEGDMNHFIDLNFIDDVAYTYI</sequence>
<gene>
    <name evidence="1" type="ORF">BDW42DRAFT_200323</name>
</gene>
<dbReference type="Gene3D" id="3.40.630.30">
    <property type="match status" value="1"/>
</dbReference>
<dbReference type="InterPro" id="IPR016181">
    <property type="entry name" value="Acyl_CoA_acyltransferase"/>
</dbReference>
<dbReference type="EMBL" id="KZ559498">
    <property type="protein sequence ID" value="PLN86478.1"/>
    <property type="molecule type" value="Genomic_DNA"/>
</dbReference>
<evidence type="ECO:0000313" key="1">
    <source>
        <dbReference type="EMBL" id="PLN86478.1"/>
    </source>
</evidence>
<dbReference type="OrthoDB" id="5333917at2759"/>
<proteinExistence type="predicted"/>
<keyword evidence="2" id="KW-1185">Reference proteome</keyword>